<sequence>MSINQTSITKADCLKAAKSLRAWEEDDFIDEDPMALLAWRVLGFPSGEEFKVNDVFNRLADLIDPDRAAVWDF</sequence>
<organism evidence="1 2">
    <name type="scientific">Coprococcus comes</name>
    <dbReference type="NCBI Taxonomy" id="410072"/>
    <lineage>
        <taxon>Bacteria</taxon>
        <taxon>Bacillati</taxon>
        <taxon>Bacillota</taxon>
        <taxon>Clostridia</taxon>
        <taxon>Lachnospirales</taxon>
        <taxon>Lachnospiraceae</taxon>
        <taxon>Coprococcus</taxon>
    </lineage>
</organism>
<gene>
    <name evidence="1" type="ORF">DW252_12325</name>
</gene>
<dbReference type="EMBL" id="QRIM01000015">
    <property type="protein sequence ID" value="RHG59185.1"/>
    <property type="molecule type" value="Genomic_DNA"/>
</dbReference>
<proteinExistence type="predicted"/>
<evidence type="ECO:0000313" key="2">
    <source>
        <dbReference type="Proteomes" id="UP000286595"/>
    </source>
</evidence>
<accession>A0A3R6EGK4</accession>
<reference evidence="1 2" key="1">
    <citation type="submission" date="2018-08" db="EMBL/GenBank/DDBJ databases">
        <title>A genome reference for cultivated species of the human gut microbiota.</title>
        <authorList>
            <person name="Zou Y."/>
            <person name="Xue W."/>
            <person name="Luo G."/>
        </authorList>
    </citation>
    <scope>NUCLEOTIDE SEQUENCE [LARGE SCALE GENOMIC DNA]</scope>
    <source>
        <strain evidence="1 2">AM22-12LB</strain>
    </source>
</reference>
<name>A0A3R6EGK4_9FIRM</name>
<protein>
    <submittedName>
        <fullName evidence="1">Uncharacterized protein</fullName>
    </submittedName>
</protein>
<comment type="caution">
    <text evidence="1">The sequence shown here is derived from an EMBL/GenBank/DDBJ whole genome shotgun (WGS) entry which is preliminary data.</text>
</comment>
<evidence type="ECO:0000313" key="1">
    <source>
        <dbReference type="EMBL" id="RHG59185.1"/>
    </source>
</evidence>
<dbReference type="AlphaFoldDB" id="A0A3R6EGK4"/>
<dbReference type="Proteomes" id="UP000286595">
    <property type="component" value="Unassembled WGS sequence"/>
</dbReference>